<dbReference type="Proteomes" id="UP001222027">
    <property type="component" value="Unassembled WGS sequence"/>
</dbReference>
<dbReference type="AlphaFoldDB" id="A0AAV8QIZ7"/>
<comment type="caution">
    <text evidence="1">The sequence shown here is derived from an EMBL/GenBank/DDBJ whole genome shotgun (WGS) entry which is preliminary data.</text>
</comment>
<gene>
    <name evidence="1" type="ORF">OPV22_001635</name>
</gene>
<keyword evidence="2" id="KW-1185">Reference proteome</keyword>
<evidence type="ECO:0000313" key="1">
    <source>
        <dbReference type="EMBL" id="KAJ8511201.1"/>
    </source>
</evidence>
<name>A0AAV8QIZ7_ENSVE</name>
<protein>
    <submittedName>
        <fullName evidence="1">Uncharacterized protein</fullName>
    </submittedName>
</protein>
<reference evidence="1 2" key="1">
    <citation type="submission" date="2022-12" db="EMBL/GenBank/DDBJ databases">
        <title>Chromosome-scale assembly of the Ensete ventricosum genome.</title>
        <authorList>
            <person name="Dussert Y."/>
            <person name="Stocks J."/>
            <person name="Wendawek A."/>
            <person name="Woldeyes F."/>
            <person name="Nichols R.A."/>
            <person name="Borrell J.S."/>
        </authorList>
    </citation>
    <scope>NUCLEOTIDE SEQUENCE [LARGE SCALE GENOMIC DNA]</scope>
    <source>
        <strain evidence="2">cv. Maze</strain>
        <tissue evidence="1">Seeds</tissue>
    </source>
</reference>
<accession>A0AAV8QIZ7</accession>
<proteinExistence type="predicted"/>
<evidence type="ECO:0000313" key="2">
    <source>
        <dbReference type="Proteomes" id="UP001222027"/>
    </source>
</evidence>
<dbReference type="EMBL" id="JAQQAF010000001">
    <property type="protein sequence ID" value="KAJ8511201.1"/>
    <property type="molecule type" value="Genomic_DNA"/>
</dbReference>
<sequence>MKDGSFFSYSLFLSFYGNQTEIKGINKGVETLVKCRSSLLKQTLCDSFIDLKDIGKSMVFCEHCQDDSSHNQ</sequence>
<organism evidence="1 2">
    <name type="scientific">Ensete ventricosum</name>
    <name type="common">Abyssinian banana</name>
    <name type="synonym">Musa ensete</name>
    <dbReference type="NCBI Taxonomy" id="4639"/>
    <lineage>
        <taxon>Eukaryota</taxon>
        <taxon>Viridiplantae</taxon>
        <taxon>Streptophyta</taxon>
        <taxon>Embryophyta</taxon>
        <taxon>Tracheophyta</taxon>
        <taxon>Spermatophyta</taxon>
        <taxon>Magnoliopsida</taxon>
        <taxon>Liliopsida</taxon>
        <taxon>Zingiberales</taxon>
        <taxon>Musaceae</taxon>
        <taxon>Ensete</taxon>
    </lineage>
</organism>